<dbReference type="InterPro" id="IPR027271">
    <property type="entry name" value="Acetolactate_synth/TF_NikR_C"/>
</dbReference>
<keyword evidence="8 10" id="KW-0808">Transferase</keyword>
<dbReference type="GO" id="GO:0009099">
    <property type="term" value="P:L-valine biosynthetic process"/>
    <property type="evidence" value="ECO:0007669"/>
    <property type="project" value="UniProtKB-UniRule"/>
</dbReference>
<comment type="catalytic activity">
    <reaction evidence="7 8">
        <text>2 pyruvate + H(+) = (2S)-2-acetolactate + CO2</text>
        <dbReference type="Rhea" id="RHEA:25249"/>
        <dbReference type="ChEBI" id="CHEBI:15361"/>
        <dbReference type="ChEBI" id="CHEBI:15378"/>
        <dbReference type="ChEBI" id="CHEBI:16526"/>
        <dbReference type="ChEBI" id="CHEBI:58476"/>
        <dbReference type="EC" id="2.2.1.6"/>
    </reaction>
</comment>
<dbReference type="KEGG" id="tpol:Mal48_33190"/>
<dbReference type="CDD" id="cd04878">
    <property type="entry name" value="ACT_AHAS"/>
    <property type="match status" value="1"/>
</dbReference>
<dbReference type="InterPro" id="IPR054480">
    <property type="entry name" value="AHAS_small-like_ACT"/>
</dbReference>
<dbReference type="EMBL" id="CP036267">
    <property type="protein sequence ID" value="QDT34060.1"/>
    <property type="molecule type" value="Genomic_DNA"/>
</dbReference>
<dbReference type="SUPFAM" id="SSF55021">
    <property type="entry name" value="ACT-like"/>
    <property type="match status" value="2"/>
</dbReference>
<dbReference type="GO" id="GO:0009097">
    <property type="term" value="P:isoleucine biosynthetic process"/>
    <property type="evidence" value="ECO:0007669"/>
    <property type="project" value="UniProtKB-UniRule"/>
</dbReference>
<dbReference type="InterPro" id="IPR039557">
    <property type="entry name" value="AHAS_ACT"/>
</dbReference>
<dbReference type="NCBIfam" id="TIGR00119">
    <property type="entry name" value="acolac_sm"/>
    <property type="match status" value="1"/>
</dbReference>
<dbReference type="PROSITE" id="PS51671">
    <property type="entry name" value="ACT"/>
    <property type="match status" value="1"/>
</dbReference>
<dbReference type="FunFam" id="3.30.70.260:FF:000001">
    <property type="entry name" value="Acetolactate synthase, small subunit"/>
    <property type="match status" value="1"/>
</dbReference>
<evidence type="ECO:0000313" key="11">
    <source>
        <dbReference type="Proteomes" id="UP000315724"/>
    </source>
</evidence>
<dbReference type="InterPro" id="IPR019455">
    <property type="entry name" value="Acetolactate_synth_ssu_C"/>
</dbReference>
<evidence type="ECO:0000259" key="9">
    <source>
        <dbReference type="PROSITE" id="PS51671"/>
    </source>
</evidence>
<reference evidence="10 11" key="1">
    <citation type="submission" date="2019-02" db="EMBL/GenBank/DDBJ databases">
        <title>Deep-cultivation of Planctomycetes and their phenomic and genomic characterization uncovers novel biology.</title>
        <authorList>
            <person name="Wiegand S."/>
            <person name="Jogler M."/>
            <person name="Boedeker C."/>
            <person name="Pinto D."/>
            <person name="Vollmers J."/>
            <person name="Rivas-Marin E."/>
            <person name="Kohn T."/>
            <person name="Peeters S.H."/>
            <person name="Heuer A."/>
            <person name="Rast P."/>
            <person name="Oberbeckmann S."/>
            <person name="Bunk B."/>
            <person name="Jeske O."/>
            <person name="Meyerdierks A."/>
            <person name="Storesund J.E."/>
            <person name="Kallscheuer N."/>
            <person name="Luecker S."/>
            <person name="Lage O.M."/>
            <person name="Pohl T."/>
            <person name="Merkel B.J."/>
            <person name="Hornburger P."/>
            <person name="Mueller R.-W."/>
            <person name="Bruemmer F."/>
            <person name="Labrenz M."/>
            <person name="Spormann A.M."/>
            <person name="Op den Camp H."/>
            <person name="Overmann J."/>
            <person name="Amann R."/>
            <person name="Jetten M.S.M."/>
            <person name="Mascher T."/>
            <person name="Medema M.H."/>
            <person name="Devos D.P."/>
            <person name="Kaster A.-K."/>
            <person name="Ovreas L."/>
            <person name="Rohde M."/>
            <person name="Galperin M.Y."/>
            <person name="Jogler C."/>
        </authorList>
    </citation>
    <scope>NUCLEOTIDE SEQUENCE [LARGE SCALE GENOMIC DNA]</scope>
    <source>
        <strain evidence="10 11">Mal48</strain>
    </source>
</reference>
<dbReference type="RefSeq" id="WP_145201388.1">
    <property type="nucleotide sequence ID" value="NZ_CP036267.1"/>
</dbReference>
<evidence type="ECO:0000256" key="8">
    <source>
        <dbReference type="RuleBase" id="RU368092"/>
    </source>
</evidence>
<dbReference type="EC" id="2.2.1.6" evidence="8"/>
<dbReference type="GO" id="GO:0003984">
    <property type="term" value="F:acetolactate synthase activity"/>
    <property type="evidence" value="ECO:0007669"/>
    <property type="project" value="UniProtKB-UniRule"/>
</dbReference>
<name>A0A517QR03_9PLAN</name>
<evidence type="ECO:0000256" key="5">
    <source>
        <dbReference type="ARBA" id="ARBA00022605"/>
    </source>
</evidence>
<dbReference type="Proteomes" id="UP000315724">
    <property type="component" value="Chromosome"/>
</dbReference>
<comment type="function">
    <text evidence="8">Catalyzes the conversion of 2 pyruvate molecules into acetolactate in the first common step of the biosynthetic pathway of the branched-amino acids such as leucine, isoleucine, and valine.</text>
</comment>
<dbReference type="PANTHER" id="PTHR30239:SF0">
    <property type="entry name" value="ACETOLACTATE SYNTHASE SMALL SUBUNIT 1, CHLOROPLASTIC"/>
    <property type="match status" value="1"/>
</dbReference>
<dbReference type="Gene3D" id="3.30.70.1150">
    <property type="entry name" value="ACT-like. Chain A, domain 2"/>
    <property type="match status" value="1"/>
</dbReference>
<proteinExistence type="inferred from homology"/>
<comment type="pathway">
    <text evidence="2 8">Amino-acid biosynthesis; L-valine biosynthesis; L-valine from pyruvate: step 1/4.</text>
</comment>
<dbReference type="InterPro" id="IPR045865">
    <property type="entry name" value="ACT-like_dom_sf"/>
</dbReference>
<protein>
    <recommendedName>
        <fullName evidence="8">Acetolactate synthase small subunit</fullName>
        <shortName evidence="8">AHAS</shortName>
        <shortName evidence="8">ALS</shortName>
        <ecNumber evidence="8">2.2.1.6</ecNumber>
    </recommendedName>
    <alternativeName>
        <fullName evidence="8">Acetohydroxy-acid synthase small subunit</fullName>
    </alternativeName>
</protein>
<dbReference type="Gene3D" id="3.30.70.260">
    <property type="match status" value="1"/>
</dbReference>
<dbReference type="OrthoDB" id="9787365at2"/>
<comment type="subunit">
    <text evidence="4 8">Dimer of large and small chains.</text>
</comment>
<evidence type="ECO:0000256" key="6">
    <source>
        <dbReference type="ARBA" id="ARBA00023304"/>
    </source>
</evidence>
<feature type="domain" description="ACT" evidence="9">
    <location>
        <begin position="4"/>
        <end position="79"/>
    </location>
</feature>
<organism evidence="10 11">
    <name type="scientific">Thalassoglobus polymorphus</name>
    <dbReference type="NCBI Taxonomy" id="2527994"/>
    <lineage>
        <taxon>Bacteria</taxon>
        <taxon>Pseudomonadati</taxon>
        <taxon>Planctomycetota</taxon>
        <taxon>Planctomycetia</taxon>
        <taxon>Planctomycetales</taxon>
        <taxon>Planctomycetaceae</taxon>
        <taxon>Thalassoglobus</taxon>
    </lineage>
</organism>
<dbReference type="InterPro" id="IPR004789">
    <property type="entry name" value="Acetalactate_synth_ssu"/>
</dbReference>
<keyword evidence="6 8" id="KW-0100">Branched-chain amino acid biosynthesis</keyword>
<dbReference type="UniPathway" id="UPA00047">
    <property type="reaction ID" value="UER00055"/>
</dbReference>
<evidence type="ECO:0000313" key="10">
    <source>
        <dbReference type="EMBL" id="QDT34060.1"/>
    </source>
</evidence>
<evidence type="ECO:0000256" key="1">
    <source>
        <dbReference type="ARBA" id="ARBA00004974"/>
    </source>
</evidence>
<evidence type="ECO:0000256" key="3">
    <source>
        <dbReference type="ARBA" id="ARBA00006341"/>
    </source>
</evidence>
<evidence type="ECO:0000256" key="4">
    <source>
        <dbReference type="ARBA" id="ARBA00011744"/>
    </source>
</evidence>
<accession>A0A517QR03</accession>
<dbReference type="UniPathway" id="UPA00049">
    <property type="reaction ID" value="UER00059"/>
</dbReference>
<dbReference type="FunFam" id="3.30.70.1150:FF:000001">
    <property type="entry name" value="Acetolactate synthase small subunit"/>
    <property type="match status" value="1"/>
</dbReference>
<dbReference type="Pfam" id="PF22629">
    <property type="entry name" value="ACT_AHAS_ss"/>
    <property type="match status" value="1"/>
</dbReference>
<evidence type="ECO:0000256" key="2">
    <source>
        <dbReference type="ARBA" id="ARBA00005025"/>
    </source>
</evidence>
<dbReference type="Pfam" id="PF10369">
    <property type="entry name" value="ALS_ss_C"/>
    <property type="match status" value="1"/>
</dbReference>
<keyword evidence="11" id="KW-1185">Reference proteome</keyword>
<dbReference type="AlphaFoldDB" id="A0A517QR03"/>
<dbReference type="GO" id="GO:0005829">
    <property type="term" value="C:cytosol"/>
    <property type="evidence" value="ECO:0007669"/>
    <property type="project" value="TreeGrafter"/>
</dbReference>
<keyword evidence="5 8" id="KW-0028">Amino-acid biosynthesis</keyword>
<dbReference type="InterPro" id="IPR002912">
    <property type="entry name" value="ACT_dom"/>
</dbReference>
<dbReference type="PANTHER" id="PTHR30239">
    <property type="entry name" value="ACETOLACTATE SYNTHASE SMALL SUBUNIT"/>
    <property type="match status" value="1"/>
</dbReference>
<evidence type="ECO:0000256" key="7">
    <source>
        <dbReference type="ARBA" id="ARBA00048670"/>
    </source>
</evidence>
<dbReference type="NCBIfam" id="NF008864">
    <property type="entry name" value="PRK11895.1"/>
    <property type="match status" value="1"/>
</dbReference>
<sequence>MRHILSALVMNQPGVLAHISGMMASRAFNIDSLAVGPTENELYSRMTFVVGGSAQSLAQVRKQLEKIVTIVKVVDYLDEEHVERDLMLIKVRTDSTTQRSEVKELVDIFRGSIVDVSAGHVMIEISGQERKIQAFIAAVEPFGIIEMVRTGRIALSRVNSMSAEIEVGDPTHSAEKDVEQSA</sequence>
<comment type="similarity">
    <text evidence="3 8">Belongs to the acetolactate synthase small subunit family.</text>
</comment>
<dbReference type="GO" id="GO:1990610">
    <property type="term" value="F:acetolactate synthase regulator activity"/>
    <property type="evidence" value="ECO:0007669"/>
    <property type="project" value="UniProtKB-UniRule"/>
</dbReference>
<gene>
    <name evidence="10" type="primary">ilvH</name>
    <name evidence="10" type="ORF">Mal48_33190</name>
</gene>
<comment type="pathway">
    <text evidence="1 8">Amino-acid biosynthesis; L-isoleucine biosynthesis; L-isoleucine from 2-oxobutanoate: step 1/4.</text>
</comment>